<protein>
    <submittedName>
        <fullName evidence="1">Orotidine-5'-phosphate decarboxylase</fullName>
    </submittedName>
</protein>
<dbReference type="AlphaFoldDB" id="A0A829H7J8"/>
<organism evidence="1 2">
    <name type="scientific">Lacticaseibacillus paracasei subsp. paracasei Lpp41</name>
    <dbReference type="NCBI Taxonomy" id="1256208"/>
    <lineage>
        <taxon>Bacteria</taxon>
        <taxon>Bacillati</taxon>
        <taxon>Bacillota</taxon>
        <taxon>Bacilli</taxon>
        <taxon>Lactobacillales</taxon>
        <taxon>Lactobacillaceae</taxon>
        <taxon>Lacticaseibacillus</taxon>
    </lineage>
</organism>
<reference evidence="1 2" key="1">
    <citation type="journal article" date="2013" name="PLoS ONE">
        <title>Lactobacillus paracasei comparative genomics: towards species pan-genome definition and exploitation of diversity.</title>
        <authorList>
            <person name="Smokvina T."/>
            <person name="Wels M."/>
            <person name="Polka J."/>
            <person name="Chervaux C."/>
            <person name="Brisse S."/>
            <person name="Boekhorst J."/>
            <person name="van Hylckama Vlieg J.E."/>
            <person name="Siezen R.J."/>
        </authorList>
    </citation>
    <scope>NUCLEOTIDE SEQUENCE [LARGE SCALE GENOMIC DNA]</scope>
    <source>
        <strain evidence="1 2">Lpp41</strain>
    </source>
</reference>
<dbReference type="Proteomes" id="UP000014244">
    <property type="component" value="Unassembled WGS sequence"/>
</dbReference>
<dbReference type="EMBL" id="ANKE01000266">
    <property type="protein sequence ID" value="EPC73958.1"/>
    <property type="molecule type" value="Genomic_DNA"/>
</dbReference>
<evidence type="ECO:0000313" key="2">
    <source>
        <dbReference type="Proteomes" id="UP000014244"/>
    </source>
</evidence>
<sequence>MTKLETQIASDLLRIQAVTLRPDAPFTWASGLKSPIYTDNRLT</sequence>
<gene>
    <name evidence="1" type="ORF">Lpp41_05533</name>
</gene>
<evidence type="ECO:0000313" key="1">
    <source>
        <dbReference type="EMBL" id="EPC73958.1"/>
    </source>
</evidence>
<dbReference type="InterPro" id="IPR029057">
    <property type="entry name" value="PRTase-like"/>
</dbReference>
<accession>A0A829H7J8</accession>
<comment type="caution">
    <text evidence="1">The sequence shown here is derived from an EMBL/GenBank/DDBJ whole genome shotgun (WGS) entry which is preliminary data.</text>
</comment>
<name>A0A829H7J8_LACPA</name>
<feature type="non-terminal residue" evidence="1">
    <location>
        <position position="43"/>
    </location>
</feature>
<dbReference type="Gene3D" id="3.40.50.2020">
    <property type="match status" value="1"/>
</dbReference>
<proteinExistence type="predicted"/>